<gene>
    <name evidence="3" type="ORF">GGQ98_000759</name>
</gene>
<dbReference type="Gene3D" id="3.30.450.20">
    <property type="entry name" value="PAS domain"/>
    <property type="match status" value="1"/>
</dbReference>
<dbReference type="Pfam" id="PF00563">
    <property type="entry name" value="EAL"/>
    <property type="match status" value="1"/>
</dbReference>
<protein>
    <submittedName>
        <fullName evidence="3">Diguanylate cyclase (GGDEF)-like protein</fullName>
    </submittedName>
</protein>
<comment type="caution">
    <text evidence="3">The sequence shown here is derived from an EMBL/GenBank/DDBJ whole genome shotgun (WGS) entry which is preliminary data.</text>
</comment>
<dbReference type="Pfam" id="PF00990">
    <property type="entry name" value="GGDEF"/>
    <property type="match status" value="1"/>
</dbReference>
<dbReference type="Gene3D" id="3.20.20.450">
    <property type="entry name" value="EAL domain"/>
    <property type="match status" value="1"/>
</dbReference>
<organism evidence="3 4">
    <name type="scientific">Sphingosinicella soli</name>
    <dbReference type="NCBI Taxonomy" id="333708"/>
    <lineage>
        <taxon>Bacteria</taxon>
        <taxon>Pseudomonadati</taxon>
        <taxon>Pseudomonadota</taxon>
        <taxon>Alphaproteobacteria</taxon>
        <taxon>Sphingomonadales</taxon>
        <taxon>Sphingosinicellaceae</taxon>
        <taxon>Sphingosinicella</taxon>
    </lineage>
</organism>
<dbReference type="Proteomes" id="UP000566324">
    <property type="component" value="Unassembled WGS sequence"/>
</dbReference>
<dbReference type="RefSeq" id="WP_184065312.1">
    <property type="nucleotide sequence ID" value="NZ_JACHNZ010000006.1"/>
</dbReference>
<dbReference type="SMART" id="SM00267">
    <property type="entry name" value="GGDEF"/>
    <property type="match status" value="1"/>
</dbReference>
<dbReference type="EMBL" id="JACHNZ010000006">
    <property type="protein sequence ID" value="MBB4631152.1"/>
    <property type="molecule type" value="Genomic_DNA"/>
</dbReference>
<dbReference type="InterPro" id="IPR029787">
    <property type="entry name" value="Nucleotide_cyclase"/>
</dbReference>
<dbReference type="PANTHER" id="PTHR44757">
    <property type="entry name" value="DIGUANYLATE CYCLASE DGCP"/>
    <property type="match status" value="1"/>
</dbReference>
<name>A0A7W7AZF5_9SPHN</name>
<dbReference type="SUPFAM" id="SSF55073">
    <property type="entry name" value="Nucleotide cyclase"/>
    <property type="match status" value="1"/>
</dbReference>
<dbReference type="InterPro" id="IPR043128">
    <property type="entry name" value="Rev_trsase/Diguanyl_cyclase"/>
</dbReference>
<keyword evidence="4" id="KW-1185">Reference proteome</keyword>
<dbReference type="Gene3D" id="3.30.70.270">
    <property type="match status" value="1"/>
</dbReference>
<evidence type="ECO:0000259" key="1">
    <source>
        <dbReference type="PROSITE" id="PS50883"/>
    </source>
</evidence>
<feature type="domain" description="GGDEF" evidence="2">
    <location>
        <begin position="189"/>
        <end position="322"/>
    </location>
</feature>
<accession>A0A7W7AZF5</accession>
<dbReference type="InterPro" id="IPR035919">
    <property type="entry name" value="EAL_sf"/>
</dbReference>
<dbReference type="PANTHER" id="PTHR44757:SF2">
    <property type="entry name" value="BIOFILM ARCHITECTURE MAINTENANCE PROTEIN MBAA"/>
    <property type="match status" value="1"/>
</dbReference>
<dbReference type="InterPro" id="IPR000160">
    <property type="entry name" value="GGDEF_dom"/>
</dbReference>
<evidence type="ECO:0000313" key="4">
    <source>
        <dbReference type="Proteomes" id="UP000566324"/>
    </source>
</evidence>
<dbReference type="PROSITE" id="PS50883">
    <property type="entry name" value="EAL"/>
    <property type="match status" value="1"/>
</dbReference>
<sequence>MQSKRAIEAAGSAANRIGRVEPAAAAAAEEAMLQGVIDTLPVGVLIFQSGPDGVPLCLSSNATFENWACYPHNQLIGLSLPRIRLLNENPRIGVAVESLLQDARGAKREIDWSVSESPRQRHLSAHISPLPLVGDSPARVVIAVRDRTPEIQAERNLKQTMLNDALTGLPNRVLFIEQLEEALEGRMKSHLAVAIINIDRFKRINENLGHIVGDELLAAMARRLLPCIRANDCLARLAGDEFAILVKNIDAPEDTIRVVERIQSALKSPFVISGGECFVSSSIGIATTFSSRRYSEDMIRDADFALHTAKSRGRGGIAIYQSSAHSVARDMFRMEADLRKAIERQELELAFQPYVNLEQGTLAGFEALARWNHPERGMISPADFIPIAEDSGLIVPLGRWAIETACMQIADWRKRCPNAADLIVGVNVSGLQLAQDDIVGAVEAALANSGIPGSALKVELTESAIVENPELARQIFTKLKQLDLSIAMDDFGTGYSSLSYLQQLPIDVLKIDQSFVAGMLKSDDSYKIVTTIIALARNLGMRTVAEGVEEEGQADRLRALGCDMAQGFYFARPMAARGAEKLLETGLYSPSRKRGGKQIIDARSIERTS</sequence>
<evidence type="ECO:0000259" key="2">
    <source>
        <dbReference type="PROSITE" id="PS50887"/>
    </source>
</evidence>
<dbReference type="SMART" id="SM00052">
    <property type="entry name" value="EAL"/>
    <property type="match status" value="1"/>
</dbReference>
<dbReference type="CDD" id="cd01949">
    <property type="entry name" value="GGDEF"/>
    <property type="match status" value="1"/>
</dbReference>
<feature type="domain" description="EAL" evidence="1">
    <location>
        <begin position="331"/>
        <end position="587"/>
    </location>
</feature>
<dbReference type="InterPro" id="IPR052155">
    <property type="entry name" value="Biofilm_reg_signaling"/>
</dbReference>
<evidence type="ECO:0000313" key="3">
    <source>
        <dbReference type="EMBL" id="MBB4631152.1"/>
    </source>
</evidence>
<dbReference type="InterPro" id="IPR001633">
    <property type="entry name" value="EAL_dom"/>
</dbReference>
<dbReference type="CDD" id="cd01948">
    <property type="entry name" value="EAL"/>
    <property type="match status" value="1"/>
</dbReference>
<dbReference type="FunFam" id="3.20.20.450:FF:000001">
    <property type="entry name" value="Cyclic di-GMP phosphodiesterase yahA"/>
    <property type="match status" value="1"/>
</dbReference>
<proteinExistence type="predicted"/>
<dbReference type="AlphaFoldDB" id="A0A7W7AZF5"/>
<reference evidence="3 4" key="1">
    <citation type="submission" date="2020-08" db="EMBL/GenBank/DDBJ databases">
        <title>Genomic Encyclopedia of Type Strains, Phase IV (KMG-IV): sequencing the most valuable type-strain genomes for metagenomic binning, comparative biology and taxonomic classification.</title>
        <authorList>
            <person name="Goeker M."/>
        </authorList>
    </citation>
    <scope>NUCLEOTIDE SEQUENCE [LARGE SCALE GENOMIC DNA]</scope>
    <source>
        <strain evidence="3 4">DSM 17328</strain>
    </source>
</reference>
<dbReference type="PROSITE" id="PS50887">
    <property type="entry name" value="GGDEF"/>
    <property type="match status" value="1"/>
</dbReference>
<dbReference type="SUPFAM" id="SSF141868">
    <property type="entry name" value="EAL domain-like"/>
    <property type="match status" value="1"/>
</dbReference>
<dbReference type="NCBIfam" id="TIGR00254">
    <property type="entry name" value="GGDEF"/>
    <property type="match status" value="1"/>
</dbReference>